<sequence>MAVSEMGCATIRSIANDARCHIVSVNSEVSITRSNAWYIQEVYGTDEYAMPQIVYVAWEDIALPVLCLKPTNACAKMASQSQMAINATLMLELLGRARHDFGTSWCLCDERTTVSPDARCSKGVLVGHAQTRMRHNVHSLHSYLDNFESVHGKTFANAQRWQFRYFNTTTTFAITRVTLCGSMFYDRRLKHYAQFKL</sequence>
<evidence type="ECO:0000313" key="1">
    <source>
        <dbReference type="EMBL" id="KAK3250295.1"/>
    </source>
</evidence>
<dbReference type="EMBL" id="LGRX02026811">
    <property type="protein sequence ID" value="KAK3250295.1"/>
    <property type="molecule type" value="Genomic_DNA"/>
</dbReference>
<name>A0AAE0CA40_9CHLO</name>
<reference evidence="1 2" key="1">
    <citation type="journal article" date="2015" name="Genome Biol. Evol.">
        <title>Comparative Genomics of a Bacterivorous Green Alga Reveals Evolutionary Causalities and Consequences of Phago-Mixotrophic Mode of Nutrition.</title>
        <authorList>
            <person name="Burns J.A."/>
            <person name="Paasch A."/>
            <person name="Narechania A."/>
            <person name="Kim E."/>
        </authorList>
    </citation>
    <scope>NUCLEOTIDE SEQUENCE [LARGE SCALE GENOMIC DNA]</scope>
    <source>
        <strain evidence="1 2">PLY_AMNH</strain>
    </source>
</reference>
<organism evidence="1 2">
    <name type="scientific">Cymbomonas tetramitiformis</name>
    <dbReference type="NCBI Taxonomy" id="36881"/>
    <lineage>
        <taxon>Eukaryota</taxon>
        <taxon>Viridiplantae</taxon>
        <taxon>Chlorophyta</taxon>
        <taxon>Pyramimonadophyceae</taxon>
        <taxon>Pyramimonadales</taxon>
        <taxon>Pyramimonadaceae</taxon>
        <taxon>Cymbomonas</taxon>
    </lineage>
</organism>
<gene>
    <name evidence="1" type="ORF">CYMTET_40345</name>
</gene>
<evidence type="ECO:0000313" key="2">
    <source>
        <dbReference type="Proteomes" id="UP001190700"/>
    </source>
</evidence>
<proteinExistence type="predicted"/>
<protein>
    <submittedName>
        <fullName evidence="1">Uncharacterized protein</fullName>
    </submittedName>
</protein>
<dbReference type="AlphaFoldDB" id="A0AAE0CA40"/>
<accession>A0AAE0CA40</accession>
<comment type="caution">
    <text evidence="1">The sequence shown here is derived from an EMBL/GenBank/DDBJ whole genome shotgun (WGS) entry which is preliminary data.</text>
</comment>
<keyword evidence="2" id="KW-1185">Reference proteome</keyword>
<dbReference type="Proteomes" id="UP001190700">
    <property type="component" value="Unassembled WGS sequence"/>
</dbReference>